<organism evidence="2">
    <name type="scientific">uncultured bacterium UPO42</name>
    <dbReference type="NCBI Taxonomy" id="1776967"/>
    <lineage>
        <taxon>Bacteria</taxon>
        <taxon>environmental samples</taxon>
    </lineage>
</organism>
<evidence type="ECO:0008006" key="3">
    <source>
        <dbReference type="Google" id="ProtNLM"/>
    </source>
</evidence>
<dbReference type="InterPro" id="IPR012902">
    <property type="entry name" value="N_methyl_site"/>
</dbReference>
<dbReference type="AlphaFoldDB" id="A0A126SXX0"/>
<dbReference type="EMBL" id="KU144970">
    <property type="protein sequence ID" value="AMK59143.1"/>
    <property type="molecule type" value="Genomic_DNA"/>
</dbReference>
<evidence type="ECO:0000313" key="2">
    <source>
        <dbReference type="EMBL" id="AMK59143.1"/>
    </source>
</evidence>
<feature type="region of interest" description="Disordered" evidence="1">
    <location>
        <begin position="83"/>
        <end position="103"/>
    </location>
</feature>
<dbReference type="Pfam" id="PF07963">
    <property type="entry name" value="N_methyl"/>
    <property type="match status" value="1"/>
</dbReference>
<accession>A0A126SXX0</accession>
<reference evidence="2" key="1">
    <citation type="journal article" date="2016" name="Appl. Environ. Microbiol.">
        <title>Functional Metagenomics of a Biostimulated Petroleum-Contaminated Soil Reveals an Extraordinary Diversity of Extradiol Dioxygenases.</title>
        <authorList>
            <person name="Terron-Gonzalez L."/>
            <person name="Martin-Cabello G."/>
            <person name="Ferrer M."/>
            <person name="Santero E."/>
        </authorList>
    </citation>
    <scope>NUCLEOTIDE SEQUENCE</scope>
</reference>
<name>A0A126SXX0_9BACT</name>
<proteinExistence type="predicted"/>
<sequence length="185" mass="19348">MYIEHRRQHGVTLIELIVFIVIVSVGLVGILSVLNLTTRSSADPLIRKQMLAIAEGLLDEVAAQPFTWCDPDDPAAATTISPACATPENLGPEAGETRNDARTPFDNVNDYNGLANITTGITGITGIVVPPGYSAAIAVAQDALGPVGAVVPAAAALRITVTVSFGNENLVVEGYRTRYAPNALP</sequence>
<protein>
    <recommendedName>
        <fullName evidence="3">MSHA pilin protein MshD</fullName>
    </recommendedName>
</protein>
<evidence type="ECO:0000256" key="1">
    <source>
        <dbReference type="SAM" id="MobiDB-lite"/>
    </source>
</evidence>
<dbReference type="PROSITE" id="PS00409">
    <property type="entry name" value="PROKAR_NTER_METHYL"/>
    <property type="match status" value="1"/>
</dbReference>